<feature type="domain" description="NACHT" evidence="4">
    <location>
        <begin position="370"/>
        <end position="517"/>
    </location>
</feature>
<evidence type="ECO:0000313" key="5">
    <source>
        <dbReference type="EMBL" id="KAH1892504.1"/>
    </source>
</evidence>
<sequence length="723" mass="80553">MPTLDPHLYTVAWIAPLEIEVQAARHMLDKVHSGGFPVGPGDDYLFHAGEIHGHNVVIATFAAGQRYGTNSAASLASHIRKFFPNLWFGLLVGVAAGLPNHSCSPPRDIRLGDVIVAYSPPSGDSPAIVPYGLGKQKGGDNFELLCNGHSLPQTQRIVGSAIGKLKAENREAQVILGYYRDIPETFTKFPDPGQENDVLYLSDDNLPLPRKRRPDAERTRVWYGSIGSGDQLLKSSRDRDKLRDRYNVIGLEMEAAGVMNEIPVGNIRGVCDYGDERKNKEWQPYAAAMAAAFAKAVLSEIPPKCVAQSSDVKTAFTDKDNSCLRDLLVVDPETELRRIEATKGGLLDDSFRWVLGNTEFRKWRRRQQSQLLWIKGDPGKGKTMLMIGIIKELVLQVQSQPSRSIAYFLCQATDPRLNNATSILRSVIYMLVQQQPHLISRLRKRYDANPNLFESANAFYSLSAIFENMIHDSTQATIYLLVDALDECETGLSDLLKLIARTKFISAAEVKWIVSSRNRDEIEQELEFGTEEASLSLELNASHVSNAVAAFIDDRVSRLKALHRNGALLKQVKEQLRQKSDGTFLWVALVIQEMQKCRRSAAIVELLERTPQGLIPLYDRMLQQIQLFQGQDHELSGLQKQQYGSDDLENIVGMCGSFLTIRGNNVYLAYVMHESWDPCIQVLEGHENSVNAVAFSPDGQTVASASDDKTIRLWDAASGAEKQ</sequence>
<accession>A0A9P8SQD6</accession>
<evidence type="ECO:0000313" key="6">
    <source>
        <dbReference type="Proteomes" id="UP000813423"/>
    </source>
</evidence>
<name>A0A9P8SQD6_ASPFM</name>
<dbReference type="Gene3D" id="3.40.50.300">
    <property type="entry name" value="P-loop containing nucleotide triphosphate hydrolases"/>
    <property type="match status" value="1"/>
</dbReference>
<dbReference type="InterPro" id="IPR036322">
    <property type="entry name" value="WD40_repeat_dom_sf"/>
</dbReference>
<dbReference type="GO" id="GO:0003824">
    <property type="term" value="F:catalytic activity"/>
    <property type="evidence" value="ECO:0007669"/>
    <property type="project" value="InterPro"/>
</dbReference>
<comment type="caution">
    <text evidence="5">The sequence shown here is derived from an EMBL/GenBank/DDBJ whole genome shotgun (WGS) entry which is preliminary data.</text>
</comment>
<dbReference type="PROSITE" id="PS50294">
    <property type="entry name" value="WD_REPEATS_REGION"/>
    <property type="match status" value="1"/>
</dbReference>
<dbReference type="InterPro" id="IPR015943">
    <property type="entry name" value="WD40/YVTN_repeat-like_dom_sf"/>
</dbReference>
<organism evidence="5 6">
    <name type="scientific">Aspergillus fumigatus</name>
    <name type="common">Neosartorya fumigata</name>
    <dbReference type="NCBI Taxonomy" id="746128"/>
    <lineage>
        <taxon>Eukaryota</taxon>
        <taxon>Fungi</taxon>
        <taxon>Dikarya</taxon>
        <taxon>Ascomycota</taxon>
        <taxon>Pezizomycotina</taxon>
        <taxon>Eurotiomycetes</taxon>
        <taxon>Eurotiomycetidae</taxon>
        <taxon>Eurotiales</taxon>
        <taxon>Aspergillaceae</taxon>
        <taxon>Aspergillus</taxon>
        <taxon>Aspergillus subgen. Fumigati</taxon>
    </lineage>
</organism>
<dbReference type="PROSITE" id="PS50837">
    <property type="entry name" value="NACHT"/>
    <property type="match status" value="1"/>
</dbReference>
<evidence type="ECO:0000256" key="3">
    <source>
        <dbReference type="PROSITE-ProRule" id="PRU00221"/>
    </source>
</evidence>
<dbReference type="Gene3D" id="3.40.50.1580">
    <property type="entry name" value="Nucleoside phosphorylase domain"/>
    <property type="match status" value="1"/>
</dbReference>
<dbReference type="Proteomes" id="UP000813423">
    <property type="component" value="Unassembled WGS sequence"/>
</dbReference>
<feature type="repeat" description="WD" evidence="3">
    <location>
        <begin position="683"/>
        <end position="723"/>
    </location>
</feature>
<dbReference type="SUPFAM" id="SSF52540">
    <property type="entry name" value="P-loop containing nucleoside triphosphate hydrolases"/>
    <property type="match status" value="1"/>
</dbReference>
<dbReference type="GO" id="GO:0009116">
    <property type="term" value="P:nucleoside metabolic process"/>
    <property type="evidence" value="ECO:0007669"/>
    <property type="project" value="InterPro"/>
</dbReference>
<dbReference type="InterPro" id="IPR027417">
    <property type="entry name" value="P-loop_NTPase"/>
</dbReference>
<dbReference type="Pfam" id="PF24883">
    <property type="entry name" value="NPHP3_N"/>
    <property type="match status" value="1"/>
</dbReference>
<proteinExistence type="predicted"/>
<dbReference type="AlphaFoldDB" id="A0A9P8SQD6"/>
<feature type="non-terminal residue" evidence="5">
    <location>
        <position position="723"/>
    </location>
</feature>
<dbReference type="EMBL" id="JAIBSC010000236">
    <property type="protein sequence ID" value="KAH1892504.1"/>
    <property type="molecule type" value="Genomic_DNA"/>
</dbReference>
<protein>
    <recommendedName>
        <fullName evidence="4">NACHT domain-containing protein</fullName>
    </recommendedName>
</protein>
<dbReference type="Pfam" id="PF00400">
    <property type="entry name" value="WD40"/>
    <property type="match status" value="1"/>
</dbReference>
<keyword evidence="2" id="KW-0677">Repeat</keyword>
<dbReference type="InterPro" id="IPR001680">
    <property type="entry name" value="WD40_rpt"/>
</dbReference>
<dbReference type="InterPro" id="IPR007111">
    <property type="entry name" value="NACHT_NTPase"/>
</dbReference>
<dbReference type="PROSITE" id="PS00678">
    <property type="entry name" value="WD_REPEATS_1"/>
    <property type="match status" value="1"/>
</dbReference>
<gene>
    <name evidence="5" type="ORF">KXV57_003849</name>
</gene>
<dbReference type="SUPFAM" id="SSF53167">
    <property type="entry name" value="Purine and uridine phosphorylases"/>
    <property type="match status" value="1"/>
</dbReference>
<evidence type="ECO:0000259" key="4">
    <source>
        <dbReference type="PROSITE" id="PS50837"/>
    </source>
</evidence>
<dbReference type="Gene3D" id="2.130.10.10">
    <property type="entry name" value="YVTN repeat-like/Quinoprotein amine dehydrogenase"/>
    <property type="match status" value="1"/>
</dbReference>
<dbReference type="InterPro" id="IPR035994">
    <property type="entry name" value="Nucleoside_phosphorylase_sf"/>
</dbReference>
<dbReference type="PANTHER" id="PTHR42968:SF38">
    <property type="entry name" value="NACHT AND WD40 DOMAIN PROTEIN (AFU_ORTHOLOGUE AFUA_7G08500)"/>
    <property type="match status" value="1"/>
</dbReference>
<keyword evidence="1 3" id="KW-0853">WD repeat</keyword>
<dbReference type="SMART" id="SM00320">
    <property type="entry name" value="WD40"/>
    <property type="match status" value="1"/>
</dbReference>
<dbReference type="SUPFAM" id="SSF50978">
    <property type="entry name" value="WD40 repeat-like"/>
    <property type="match status" value="1"/>
</dbReference>
<reference evidence="5" key="1">
    <citation type="submission" date="2021-08" db="EMBL/GenBank/DDBJ databases">
        <title>Global Aspergillus fumigatus from environmental and clinical sources.</title>
        <authorList>
            <person name="Barber A."/>
            <person name="Sae-Ong T."/>
        </authorList>
    </citation>
    <scope>NUCLEOTIDE SEQUENCE</scope>
    <source>
        <strain evidence="5">NRZ-2016-071</strain>
    </source>
</reference>
<dbReference type="InterPro" id="IPR019775">
    <property type="entry name" value="WD40_repeat_CS"/>
</dbReference>
<evidence type="ECO:0000256" key="2">
    <source>
        <dbReference type="ARBA" id="ARBA00022737"/>
    </source>
</evidence>
<dbReference type="InterPro" id="IPR056884">
    <property type="entry name" value="NPHP3-like_N"/>
</dbReference>
<evidence type="ECO:0000256" key="1">
    <source>
        <dbReference type="ARBA" id="ARBA00022574"/>
    </source>
</evidence>
<dbReference type="PANTHER" id="PTHR42968">
    <property type="entry name" value="WD REPEAT-CONTAINING"/>
    <property type="match status" value="1"/>
</dbReference>
<dbReference type="PROSITE" id="PS50082">
    <property type="entry name" value="WD_REPEATS_2"/>
    <property type="match status" value="1"/>
</dbReference>